<dbReference type="AlphaFoldDB" id="A0AB32VGG7"/>
<keyword evidence="1" id="KW-0175">Coiled coil</keyword>
<organism evidence="3 4">
    <name type="scientific">Theobroma cacao</name>
    <name type="common">Cacao</name>
    <name type="synonym">Cocoa</name>
    <dbReference type="NCBI Taxonomy" id="3641"/>
    <lineage>
        <taxon>Eukaryota</taxon>
        <taxon>Viridiplantae</taxon>
        <taxon>Streptophyta</taxon>
        <taxon>Embryophyta</taxon>
        <taxon>Tracheophyta</taxon>
        <taxon>Spermatophyta</taxon>
        <taxon>Magnoliopsida</taxon>
        <taxon>eudicotyledons</taxon>
        <taxon>Gunneridae</taxon>
        <taxon>Pentapetalae</taxon>
        <taxon>rosids</taxon>
        <taxon>malvids</taxon>
        <taxon>Malvales</taxon>
        <taxon>Malvaceae</taxon>
        <taxon>Byttnerioideae</taxon>
        <taxon>Theobroma</taxon>
    </lineage>
</organism>
<proteinExistence type="predicted"/>
<dbReference type="GeneID" id="18607427"/>
<protein>
    <submittedName>
        <fullName evidence="4">Uncharacterized protein LOC18607427</fullName>
    </submittedName>
</protein>
<gene>
    <name evidence="4" type="primary">LOC18607427</name>
</gene>
<evidence type="ECO:0000313" key="4">
    <source>
        <dbReference type="RefSeq" id="XP_007041658.2"/>
    </source>
</evidence>
<dbReference type="PANTHER" id="PTHR33070">
    <property type="entry name" value="OS06G0725500 PROTEIN"/>
    <property type="match status" value="1"/>
</dbReference>
<dbReference type="KEGG" id="tcc:18607427"/>
<feature type="region of interest" description="Disordered" evidence="2">
    <location>
        <begin position="1"/>
        <end position="20"/>
    </location>
</feature>
<dbReference type="Pfam" id="PF03087">
    <property type="entry name" value="BPS1"/>
    <property type="match status" value="1"/>
</dbReference>
<feature type="coiled-coil region" evidence="1">
    <location>
        <begin position="251"/>
        <end position="278"/>
    </location>
</feature>
<evidence type="ECO:0000256" key="1">
    <source>
        <dbReference type="SAM" id="Coils"/>
    </source>
</evidence>
<evidence type="ECO:0000313" key="3">
    <source>
        <dbReference type="Proteomes" id="UP000694886"/>
    </source>
</evidence>
<reference evidence="4" key="2">
    <citation type="submission" date="2025-08" db="UniProtKB">
        <authorList>
            <consortium name="RefSeq"/>
        </authorList>
    </citation>
    <scope>IDENTIFICATION</scope>
</reference>
<dbReference type="InterPro" id="IPR004320">
    <property type="entry name" value="BPS1_pln"/>
</dbReference>
<sequence length="292" mass="33027">MASSPPNPKPLFHARSDSLPSRPHLFRSQLEEHLCRLRATDASSSSSSSICNQLSCLRDLYDSVDSFLQLGQTQRALAKEFSGKQFDKVLDGSLRRLDVSSITKDVLSRTKEQAQELQSIFRRRRGDECSFRNEVNVYLTSRKEAKNVTLKSLRDIKSKCRFSPSDHENMGMVSMLREIDEVSLLVFESLLSYVSGANAQSKTSSWSSVSRFMHSKRIACNEEANDNNEFEKADSTLSTLIKTRKSSKVSPVNAQNALEKLESSIQDLEERLDCIIRCLIKTRVSLLNILNH</sequence>
<dbReference type="GO" id="GO:0048367">
    <property type="term" value="P:shoot system development"/>
    <property type="evidence" value="ECO:0007669"/>
    <property type="project" value="InterPro"/>
</dbReference>
<accession>A0AB32VGG7</accession>
<dbReference type="GO" id="GO:0048364">
    <property type="term" value="P:root development"/>
    <property type="evidence" value="ECO:0007669"/>
    <property type="project" value="InterPro"/>
</dbReference>
<name>A0AB32VGG7_THECC</name>
<dbReference type="RefSeq" id="XP_007041658.2">
    <property type="nucleotide sequence ID" value="XM_007041596.2"/>
</dbReference>
<dbReference type="PANTHER" id="PTHR33070:SF129">
    <property type="entry name" value="DUF241 DOMAIN PROTEIN"/>
    <property type="match status" value="1"/>
</dbReference>
<reference evidence="3" key="1">
    <citation type="journal article" date="1997" name="Nucleic Acids Res.">
        <title>tRNAscan-SE: a program for improved detection of transfer RNA genes in genomic sequence.</title>
        <authorList>
            <person name="Lowe T.M."/>
            <person name="Eddy S.R."/>
        </authorList>
    </citation>
    <scope>NUCLEOTIDE SEQUENCE [LARGE SCALE GENOMIC DNA]</scope>
    <source>
        <strain evidence="3">r\B97-61/B2</strain>
    </source>
</reference>
<evidence type="ECO:0000256" key="2">
    <source>
        <dbReference type="SAM" id="MobiDB-lite"/>
    </source>
</evidence>
<dbReference type="Gramene" id="Tc02v2_t003770.1">
    <property type="protein sequence ID" value="Tc02v2_p003770.1"/>
    <property type="gene ID" value="Tc02v2_g003770"/>
</dbReference>
<dbReference type="Proteomes" id="UP000694886">
    <property type="component" value="Chromosome 2"/>
</dbReference>